<dbReference type="InterPro" id="IPR013087">
    <property type="entry name" value="Znf_C2H2_type"/>
</dbReference>
<keyword evidence="1" id="KW-0479">Metal-binding</keyword>
<dbReference type="PROSITE" id="PS50157">
    <property type="entry name" value="ZINC_FINGER_C2H2_2"/>
    <property type="match status" value="1"/>
</dbReference>
<feature type="domain" description="C2H2-type" evidence="2">
    <location>
        <begin position="50"/>
        <end position="77"/>
    </location>
</feature>
<dbReference type="AlphaFoldDB" id="A0AAQ4EKM4"/>
<evidence type="ECO:0000256" key="1">
    <source>
        <dbReference type="PROSITE-ProRule" id="PRU00042"/>
    </source>
</evidence>
<evidence type="ECO:0000313" key="3">
    <source>
        <dbReference type="EMBL" id="KAK8775306.1"/>
    </source>
</evidence>
<proteinExistence type="predicted"/>
<keyword evidence="1" id="KW-0862">Zinc</keyword>
<organism evidence="3 4">
    <name type="scientific">Amblyomma americanum</name>
    <name type="common">Lone star tick</name>
    <dbReference type="NCBI Taxonomy" id="6943"/>
    <lineage>
        <taxon>Eukaryota</taxon>
        <taxon>Metazoa</taxon>
        <taxon>Ecdysozoa</taxon>
        <taxon>Arthropoda</taxon>
        <taxon>Chelicerata</taxon>
        <taxon>Arachnida</taxon>
        <taxon>Acari</taxon>
        <taxon>Parasitiformes</taxon>
        <taxon>Ixodida</taxon>
        <taxon>Ixodoidea</taxon>
        <taxon>Ixodidae</taxon>
        <taxon>Amblyomminae</taxon>
        <taxon>Amblyomma</taxon>
    </lineage>
</organism>
<dbReference type="Gene3D" id="3.30.160.60">
    <property type="entry name" value="Classic Zinc Finger"/>
    <property type="match status" value="1"/>
</dbReference>
<comment type="caution">
    <text evidence="3">The sequence shown here is derived from an EMBL/GenBank/DDBJ whole genome shotgun (WGS) entry which is preliminary data.</text>
</comment>
<protein>
    <recommendedName>
        <fullName evidence="2">C2H2-type domain-containing protein</fullName>
    </recommendedName>
</protein>
<dbReference type="Proteomes" id="UP001321473">
    <property type="component" value="Unassembled WGS sequence"/>
</dbReference>
<dbReference type="InterPro" id="IPR036236">
    <property type="entry name" value="Znf_C2H2_sf"/>
</dbReference>
<sequence length="121" mass="14296">MATEDATSKQPTREAPTRKLLDRVKCGYRWDTPSLLEVHRRRHHPRRLRYPRRFCEYSRHRRSDITKHQMVHTREKPHKCLDCDGASHNLPACRATVNTGKLLAPHVRRFCVLIASRNFST</sequence>
<evidence type="ECO:0000313" key="4">
    <source>
        <dbReference type="Proteomes" id="UP001321473"/>
    </source>
</evidence>
<keyword evidence="4" id="KW-1185">Reference proteome</keyword>
<evidence type="ECO:0000259" key="2">
    <source>
        <dbReference type="PROSITE" id="PS50157"/>
    </source>
</evidence>
<reference evidence="3 4" key="1">
    <citation type="journal article" date="2023" name="Arcadia Sci">
        <title>De novo assembly of a long-read Amblyomma americanum tick genome.</title>
        <authorList>
            <person name="Chou S."/>
            <person name="Poskanzer K.E."/>
            <person name="Rollins M."/>
            <person name="Thuy-Boun P.S."/>
        </authorList>
    </citation>
    <scope>NUCLEOTIDE SEQUENCE [LARGE SCALE GENOMIC DNA]</scope>
    <source>
        <strain evidence="3">F_SG_1</strain>
        <tissue evidence="3">Salivary glands</tissue>
    </source>
</reference>
<dbReference type="GO" id="GO:0008270">
    <property type="term" value="F:zinc ion binding"/>
    <property type="evidence" value="ECO:0007669"/>
    <property type="project" value="UniProtKB-KW"/>
</dbReference>
<accession>A0AAQ4EKM4</accession>
<dbReference type="EMBL" id="JARKHS020014281">
    <property type="protein sequence ID" value="KAK8775306.1"/>
    <property type="molecule type" value="Genomic_DNA"/>
</dbReference>
<dbReference type="SUPFAM" id="SSF57667">
    <property type="entry name" value="beta-beta-alpha zinc fingers"/>
    <property type="match status" value="1"/>
</dbReference>
<name>A0AAQ4EKM4_AMBAM</name>
<gene>
    <name evidence="3" type="ORF">V5799_031350</name>
</gene>
<keyword evidence="1" id="KW-0863">Zinc-finger</keyword>